<evidence type="ECO:0000259" key="20">
    <source>
        <dbReference type="PROSITE" id="PS50006"/>
    </source>
</evidence>
<dbReference type="InterPro" id="IPR017907">
    <property type="entry name" value="Znf_RING_CS"/>
</dbReference>
<evidence type="ECO:0000256" key="12">
    <source>
        <dbReference type="ARBA" id="ARBA00022786"/>
    </source>
</evidence>
<dbReference type="Proteomes" id="UP000735302">
    <property type="component" value="Unassembled WGS sequence"/>
</dbReference>
<evidence type="ECO:0000256" key="3">
    <source>
        <dbReference type="ARBA" id="ARBA00004906"/>
    </source>
</evidence>
<dbReference type="PANTHER" id="PTHR16079">
    <property type="entry name" value="UBIQUITIN LIGASE PROTEIN CHFR"/>
    <property type="match status" value="1"/>
</dbReference>
<keyword evidence="7" id="KW-0132">Cell division</keyword>
<dbReference type="GO" id="GO:0016567">
    <property type="term" value="P:protein ubiquitination"/>
    <property type="evidence" value="ECO:0007669"/>
    <property type="project" value="TreeGrafter"/>
</dbReference>
<evidence type="ECO:0000256" key="9">
    <source>
        <dbReference type="ARBA" id="ARBA00022723"/>
    </source>
</evidence>
<keyword evidence="8" id="KW-0808">Transferase</keyword>
<feature type="domain" description="FHA" evidence="20">
    <location>
        <begin position="30"/>
        <end position="76"/>
    </location>
</feature>
<evidence type="ECO:0000256" key="7">
    <source>
        <dbReference type="ARBA" id="ARBA00022618"/>
    </source>
</evidence>
<dbReference type="PROSITE" id="PS50006">
    <property type="entry name" value="FHA_DOMAIN"/>
    <property type="match status" value="1"/>
</dbReference>
<dbReference type="SUPFAM" id="SSF57850">
    <property type="entry name" value="RING/U-box"/>
    <property type="match status" value="1"/>
</dbReference>
<dbReference type="Gene3D" id="3.30.40.140">
    <property type="match status" value="1"/>
</dbReference>
<dbReference type="PANTHER" id="PTHR16079:SF4">
    <property type="entry name" value="E3 UBIQUITIN-PROTEIN LIGASE CHFR"/>
    <property type="match status" value="1"/>
</dbReference>
<dbReference type="GO" id="GO:0061630">
    <property type="term" value="F:ubiquitin protein ligase activity"/>
    <property type="evidence" value="ECO:0007669"/>
    <property type="project" value="UniProtKB-EC"/>
</dbReference>
<comment type="caution">
    <text evidence="22">The sequence shown here is derived from an EMBL/GenBank/DDBJ whole genome shotgun (WGS) entry which is preliminary data.</text>
</comment>
<keyword evidence="10 18" id="KW-0863">Zinc-finger</keyword>
<dbReference type="PROSITE" id="PS50089">
    <property type="entry name" value="ZF_RING_2"/>
    <property type="match status" value="1"/>
</dbReference>
<evidence type="ECO:0000256" key="14">
    <source>
        <dbReference type="ARBA" id="ARBA00023242"/>
    </source>
</evidence>
<evidence type="ECO:0000256" key="8">
    <source>
        <dbReference type="ARBA" id="ARBA00022679"/>
    </source>
</evidence>
<evidence type="ECO:0000313" key="22">
    <source>
        <dbReference type="EMBL" id="GFN96604.1"/>
    </source>
</evidence>
<dbReference type="AlphaFoldDB" id="A0AAV3ZLR4"/>
<sequence>MSSQTEGPWAQLVSTTDINSPPTPIHEDKFTIGRNSDCGISHAGNKLVSGNHCFIERDKCGKVWLYDTSRNGTLFNLKIKLGKGECRELSHGDEFHLVHKKDNADDDIGYLFQDLKALEAETSSEFDETQEYDYNLTIPDTNSTVTDEDANIVTAGCPVEKRKAAEKESSTGNKKLKLDEENPGVTFKAVDSSSSPSSTSEGQATSKADNRPGPSNTGNLSGHYSGQVKESKEDVIAETLVCIICHELLHDCISLQPCMHSFCSGCYSEWMELSQECPSCRLKVERINKNHIINNLVEAYLKVNPDKKRPDEDIQLLETKNKITRDMLYPSNKVTSSLEGSDTLYETGSSENNDDHDDENEDNSDDSGDGGANFDGFNPFAVNAFGVPYFAAHRGRPAARPVCRQCPDYNPATDPTAFIAAAQAGPSADPDAKRFPIAPLFLCKQRADHVLCLCCLQPMPDRRKEFNFRPDCSVPPQQCSLCYRSFCHAYWGCRKADCDGCLAKLKGQILFKN</sequence>
<evidence type="ECO:0000256" key="17">
    <source>
        <dbReference type="ARBA" id="ARBA00031332"/>
    </source>
</evidence>
<keyword evidence="9" id="KW-0479">Metal-binding</keyword>
<evidence type="ECO:0000256" key="6">
    <source>
        <dbReference type="ARBA" id="ARBA00017908"/>
    </source>
</evidence>
<protein>
    <recommendedName>
        <fullName evidence="6">E3 ubiquitin-protein ligase CHFR</fullName>
        <ecNumber evidence="5">2.3.2.27</ecNumber>
    </recommendedName>
    <alternativeName>
        <fullName evidence="17">Checkpoint with forkhead and RING finger domains protein</fullName>
    </alternativeName>
    <alternativeName>
        <fullName evidence="16">RING-type E3 ubiquitin transferase CHFR</fullName>
    </alternativeName>
</protein>
<dbReference type="Pfam" id="PF00498">
    <property type="entry name" value="FHA"/>
    <property type="match status" value="1"/>
</dbReference>
<evidence type="ECO:0000256" key="4">
    <source>
        <dbReference type="ARBA" id="ARBA00005797"/>
    </source>
</evidence>
<keyword evidence="13" id="KW-0862">Zinc</keyword>
<keyword evidence="23" id="KW-1185">Reference proteome</keyword>
<evidence type="ECO:0000256" key="13">
    <source>
        <dbReference type="ARBA" id="ARBA00022833"/>
    </source>
</evidence>
<dbReference type="InterPro" id="IPR052256">
    <property type="entry name" value="E3_ubiquitin-ligase_CHFR"/>
</dbReference>
<comment type="similarity">
    <text evidence="4">Belongs to the CHFR family.</text>
</comment>
<dbReference type="FunFam" id="3.30.40.10:FF:000203">
    <property type="entry name" value="E3 ubiquitin-protein ligase CHFR isoform X1"/>
    <property type="match status" value="1"/>
</dbReference>
<dbReference type="GO" id="GO:0051301">
    <property type="term" value="P:cell division"/>
    <property type="evidence" value="ECO:0007669"/>
    <property type="project" value="UniProtKB-KW"/>
</dbReference>
<evidence type="ECO:0000256" key="16">
    <source>
        <dbReference type="ARBA" id="ARBA00029800"/>
    </source>
</evidence>
<feature type="region of interest" description="Disordered" evidence="19">
    <location>
        <begin position="333"/>
        <end position="373"/>
    </location>
</feature>
<comment type="pathway">
    <text evidence="3">Protein modification; protein ubiquitination.</text>
</comment>
<dbReference type="InterPro" id="IPR008984">
    <property type="entry name" value="SMAD_FHA_dom_sf"/>
</dbReference>
<dbReference type="GO" id="GO:0016605">
    <property type="term" value="C:PML body"/>
    <property type="evidence" value="ECO:0007669"/>
    <property type="project" value="UniProtKB-SubCell"/>
</dbReference>
<feature type="domain" description="RING-type" evidence="21">
    <location>
        <begin position="242"/>
        <end position="281"/>
    </location>
</feature>
<keyword evidence="14" id="KW-0539">Nucleus</keyword>
<dbReference type="Pfam" id="PF17979">
    <property type="entry name" value="zf-CRD"/>
    <property type="match status" value="1"/>
</dbReference>
<dbReference type="PROSITE" id="PS00518">
    <property type="entry name" value="ZF_RING_1"/>
    <property type="match status" value="1"/>
</dbReference>
<dbReference type="CDD" id="cd16503">
    <property type="entry name" value="RING-HC_CHFR"/>
    <property type="match status" value="1"/>
</dbReference>
<evidence type="ECO:0000256" key="10">
    <source>
        <dbReference type="ARBA" id="ARBA00022771"/>
    </source>
</evidence>
<evidence type="ECO:0000259" key="21">
    <source>
        <dbReference type="PROSITE" id="PS50089"/>
    </source>
</evidence>
<keyword evidence="15" id="KW-0131">Cell cycle</keyword>
<gene>
    <name evidence="22" type="ORF">PoB_002311000</name>
</gene>
<feature type="compositionally biased region" description="Polar residues" evidence="19">
    <location>
        <begin position="333"/>
        <end position="347"/>
    </location>
</feature>
<proteinExistence type="inferred from homology"/>
<feature type="compositionally biased region" description="Polar residues" evidence="19">
    <location>
        <begin position="201"/>
        <end position="224"/>
    </location>
</feature>
<reference evidence="22 23" key="1">
    <citation type="journal article" date="2021" name="Elife">
        <title>Chloroplast acquisition without the gene transfer in kleptoplastic sea slugs, Plakobranchus ocellatus.</title>
        <authorList>
            <person name="Maeda T."/>
            <person name="Takahashi S."/>
            <person name="Yoshida T."/>
            <person name="Shimamura S."/>
            <person name="Takaki Y."/>
            <person name="Nagai Y."/>
            <person name="Toyoda A."/>
            <person name="Suzuki Y."/>
            <person name="Arimoto A."/>
            <person name="Ishii H."/>
            <person name="Satoh N."/>
            <person name="Nishiyama T."/>
            <person name="Hasebe M."/>
            <person name="Maruyama T."/>
            <person name="Minagawa J."/>
            <person name="Obokata J."/>
            <person name="Shigenobu S."/>
        </authorList>
    </citation>
    <scope>NUCLEOTIDE SEQUENCE [LARGE SCALE GENOMIC DNA]</scope>
</reference>
<evidence type="ECO:0000256" key="2">
    <source>
        <dbReference type="ARBA" id="ARBA00004322"/>
    </source>
</evidence>
<evidence type="ECO:0000256" key="18">
    <source>
        <dbReference type="PROSITE-ProRule" id="PRU00175"/>
    </source>
</evidence>
<name>A0AAV3ZLR4_9GAST</name>
<evidence type="ECO:0000256" key="15">
    <source>
        <dbReference type="ARBA" id="ARBA00023306"/>
    </source>
</evidence>
<dbReference type="SUPFAM" id="SSF49879">
    <property type="entry name" value="SMAD/FHA domain"/>
    <property type="match status" value="1"/>
</dbReference>
<evidence type="ECO:0000256" key="1">
    <source>
        <dbReference type="ARBA" id="ARBA00000900"/>
    </source>
</evidence>
<dbReference type="GO" id="GO:0006511">
    <property type="term" value="P:ubiquitin-dependent protein catabolic process"/>
    <property type="evidence" value="ECO:0007669"/>
    <property type="project" value="TreeGrafter"/>
</dbReference>
<dbReference type="CDD" id="cd22672">
    <property type="entry name" value="FHA_CHFR"/>
    <property type="match status" value="1"/>
</dbReference>
<dbReference type="Gene3D" id="3.30.40.10">
    <property type="entry name" value="Zinc/RING finger domain, C3HC4 (zinc finger)"/>
    <property type="match status" value="1"/>
</dbReference>
<evidence type="ECO:0000313" key="23">
    <source>
        <dbReference type="Proteomes" id="UP000735302"/>
    </source>
</evidence>
<evidence type="ECO:0000256" key="11">
    <source>
        <dbReference type="ARBA" id="ARBA00022776"/>
    </source>
</evidence>
<feature type="compositionally biased region" description="Acidic residues" evidence="19">
    <location>
        <begin position="352"/>
        <end position="368"/>
    </location>
</feature>
<keyword evidence="11" id="KW-0498">Mitosis</keyword>
<dbReference type="InterPro" id="IPR013083">
    <property type="entry name" value="Znf_RING/FYVE/PHD"/>
</dbReference>
<evidence type="ECO:0000256" key="5">
    <source>
        <dbReference type="ARBA" id="ARBA00012483"/>
    </source>
</evidence>
<dbReference type="GO" id="GO:0008270">
    <property type="term" value="F:zinc ion binding"/>
    <property type="evidence" value="ECO:0007669"/>
    <property type="project" value="UniProtKB-KW"/>
</dbReference>
<comment type="subcellular location">
    <subcellularLocation>
        <location evidence="2">Nucleus</location>
        <location evidence="2">PML body</location>
    </subcellularLocation>
</comment>
<dbReference type="InterPro" id="IPR040909">
    <property type="entry name" value="CHFR_Znf-CRD"/>
</dbReference>
<accession>A0AAV3ZLR4</accession>
<organism evidence="22 23">
    <name type="scientific">Plakobranchus ocellatus</name>
    <dbReference type="NCBI Taxonomy" id="259542"/>
    <lineage>
        <taxon>Eukaryota</taxon>
        <taxon>Metazoa</taxon>
        <taxon>Spiralia</taxon>
        <taxon>Lophotrochozoa</taxon>
        <taxon>Mollusca</taxon>
        <taxon>Gastropoda</taxon>
        <taxon>Heterobranchia</taxon>
        <taxon>Euthyneura</taxon>
        <taxon>Panpulmonata</taxon>
        <taxon>Sacoglossa</taxon>
        <taxon>Placobranchoidea</taxon>
        <taxon>Plakobranchidae</taxon>
        <taxon>Plakobranchus</taxon>
    </lineage>
</organism>
<feature type="region of interest" description="Disordered" evidence="19">
    <location>
        <begin position="1"/>
        <end position="25"/>
    </location>
</feature>
<comment type="catalytic activity">
    <reaction evidence="1">
        <text>S-ubiquitinyl-[E2 ubiquitin-conjugating enzyme]-L-cysteine + [acceptor protein]-L-lysine = [E2 ubiquitin-conjugating enzyme]-L-cysteine + N(6)-ubiquitinyl-[acceptor protein]-L-lysine.</text>
        <dbReference type="EC" id="2.3.2.27"/>
    </reaction>
</comment>
<evidence type="ECO:0000256" key="19">
    <source>
        <dbReference type="SAM" id="MobiDB-lite"/>
    </source>
</evidence>
<keyword evidence="12" id="KW-0833">Ubl conjugation pathway</keyword>
<dbReference type="Pfam" id="PF13923">
    <property type="entry name" value="zf-C3HC4_2"/>
    <property type="match status" value="1"/>
</dbReference>
<dbReference type="SMART" id="SM00184">
    <property type="entry name" value="RING"/>
    <property type="match status" value="1"/>
</dbReference>
<dbReference type="EC" id="2.3.2.27" evidence="5"/>
<dbReference type="InterPro" id="IPR000253">
    <property type="entry name" value="FHA_dom"/>
</dbReference>
<dbReference type="EMBL" id="BLXT01002685">
    <property type="protein sequence ID" value="GFN96604.1"/>
    <property type="molecule type" value="Genomic_DNA"/>
</dbReference>
<dbReference type="Gene3D" id="2.60.200.20">
    <property type="match status" value="1"/>
</dbReference>
<feature type="compositionally biased region" description="Polar residues" evidence="19">
    <location>
        <begin position="1"/>
        <end position="20"/>
    </location>
</feature>
<feature type="region of interest" description="Disordered" evidence="19">
    <location>
        <begin position="161"/>
        <end position="226"/>
    </location>
</feature>
<dbReference type="InterPro" id="IPR001841">
    <property type="entry name" value="Znf_RING"/>
</dbReference>